<keyword evidence="2" id="KW-1185">Reference proteome</keyword>
<proteinExistence type="predicted"/>
<name>A0A3M7SA16_BRAPC</name>
<sequence length="69" mass="8468">MKSFLSLNTQGFFNKFYYQIYFDKTKANYKLIKKERKKQLNQFRDWFSMIFVKTGFLNPKAAIFKYSNL</sequence>
<accession>A0A3M7SA16</accession>
<evidence type="ECO:0000313" key="1">
    <source>
        <dbReference type="EMBL" id="RNA32673.1"/>
    </source>
</evidence>
<evidence type="ECO:0000313" key="2">
    <source>
        <dbReference type="Proteomes" id="UP000276133"/>
    </source>
</evidence>
<organism evidence="1 2">
    <name type="scientific">Brachionus plicatilis</name>
    <name type="common">Marine rotifer</name>
    <name type="synonym">Brachionus muelleri</name>
    <dbReference type="NCBI Taxonomy" id="10195"/>
    <lineage>
        <taxon>Eukaryota</taxon>
        <taxon>Metazoa</taxon>
        <taxon>Spiralia</taxon>
        <taxon>Gnathifera</taxon>
        <taxon>Rotifera</taxon>
        <taxon>Eurotatoria</taxon>
        <taxon>Monogononta</taxon>
        <taxon>Pseudotrocha</taxon>
        <taxon>Ploima</taxon>
        <taxon>Brachionidae</taxon>
        <taxon>Brachionus</taxon>
    </lineage>
</organism>
<dbReference type="AlphaFoldDB" id="A0A3M7SA16"/>
<reference evidence="1 2" key="1">
    <citation type="journal article" date="2018" name="Sci. Rep.">
        <title>Genomic signatures of local adaptation to the degree of environmental predictability in rotifers.</title>
        <authorList>
            <person name="Franch-Gras L."/>
            <person name="Hahn C."/>
            <person name="Garcia-Roger E.M."/>
            <person name="Carmona M.J."/>
            <person name="Serra M."/>
            <person name="Gomez A."/>
        </authorList>
    </citation>
    <scope>NUCLEOTIDE SEQUENCE [LARGE SCALE GENOMIC DNA]</scope>
    <source>
        <strain evidence="1">HYR1</strain>
    </source>
</reference>
<gene>
    <name evidence="1" type="ORF">BpHYR1_027988</name>
</gene>
<protein>
    <submittedName>
        <fullName evidence="1">Uncharacterized protein</fullName>
    </submittedName>
</protein>
<comment type="caution">
    <text evidence="1">The sequence shown here is derived from an EMBL/GenBank/DDBJ whole genome shotgun (WGS) entry which is preliminary data.</text>
</comment>
<dbReference type="EMBL" id="REGN01001767">
    <property type="protein sequence ID" value="RNA32673.1"/>
    <property type="molecule type" value="Genomic_DNA"/>
</dbReference>
<dbReference type="Proteomes" id="UP000276133">
    <property type="component" value="Unassembled WGS sequence"/>
</dbReference>